<evidence type="ECO:0000313" key="6">
    <source>
        <dbReference type="EMBL" id="PSJ42934.1"/>
    </source>
</evidence>
<keyword evidence="2 4" id="KW-1133">Transmembrane helix</keyword>
<accession>A0A2P7QY91</accession>
<feature type="domain" description="Major facilitator superfamily (MFS) profile" evidence="5">
    <location>
        <begin position="24"/>
        <end position="402"/>
    </location>
</feature>
<evidence type="ECO:0000256" key="4">
    <source>
        <dbReference type="SAM" id="Phobius"/>
    </source>
</evidence>
<feature type="transmembrane region" description="Helical" evidence="4">
    <location>
        <begin position="266"/>
        <end position="284"/>
    </location>
</feature>
<feature type="transmembrane region" description="Helical" evidence="4">
    <location>
        <begin position="234"/>
        <end position="254"/>
    </location>
</feature>
<dbReference type="InterPro" id="IPR020846">
    <property type="entry name" value="MFS_dom"/>
</dbReference>
<dbReference type="PROSITE" id="PS50850">
    <property type="entry name" value="MFS"/>
    <property type="match status" value="1"/>
</dbReference>
<dbReference type="EMBL" id="PXYI01000001">
    <property type="protein sequence ID" value="PSJ42934.1"/>
    <property type="molecule type" value="Genomic_DNA"/>
</dbReference>
<evidence type="ECO:0000256" key="1">
    <source>
        <dbReference type="ARBA" id="ARBA00022692"/>
    </source>
</evidence>
<dbReference type="Proteomes" id="UP000241167">
    <property type="component" value="Unassembled WGS sequence"/>
</dbReference>
<feature type="transmembrane region" description="Helical" evidence="4">
    <location>
        <begin position="315"/>
        <end position="339"/>
    </location>
</feature>
<dbReference type="GO" id="GO:0022857">
    <property type="term" value="F:transmembrane transporter activity"/>
    <property type="evidence" value="ECO:0007669"/>
    <property type="project" value="InterPro"/>
</dbReference>
<sequence>MAAAAAIGRRIVRARRSLVNDRRFMTSFVLLSLVSGLTVGLGKVVTTLYALQLGASPFQIGIVSAMESVGMILVTVPAGFLIARYGARPIYFAASMGPLLVNLLMPFSASWLALALGRWVIGLCIPFRMVSMNSAFLERLRGERETRGGWYRGSLTAGLSILGPAAAAFLAARGNVTIGFLLVSVLFGLMALFSLSFLPSRDVVPLDDAQPGFLAEVTALLRDPNIADTCIVEFLNAATSALFGTFIILLALALPPLSEQDGIRLMLVQGATATIMLFVAGTLVRRLSRNAGYVVGLVLGSFALLAFGFGGDFAALALGAVLLSAGAAIVHLINVRVLAGLPGGKSKVAGLYNLASMTGSSAGALGGGLMTKILPLQTMFLLWLPILLAGAAAVGLIRRRHPSHLAASEA</sequence>
<dbReference type="InterPro" id="IPR036259">
    <property type="entry name" value="MFS_trans_sf"/>
</dbReference>
<feature type="transmembrane region" description="Helical" evidence="4">
    <location>
        <begin position="291"/>
        <end position="309"/>
    </location>
</feature>
<dbReference type="Gene3D" id="1.20.1250.20">
    <property type="entry name" value="MFS general substrate transporter like domains"/>
    <property type="match status" value="2"/>
</dbReference>
<feature type="transmembrane region" description="Helical" evidence="4">
    <location>
        <begin position="119"/>
        <end position="137"/>
    </location>
</feature>
<dbReference type="Pfam" id="PF07690">
    <property type="entry name" value="MFS_1"/>
    <property type="match status" value="1"/>
</dbReference>
<feature type="transmembrane region" description="Helical" evidence="4">
    <location>
        <begin position="380"/>
        <end position="397"/>
    </location>
</feature>
<dbReference type="AlphaFoldDB" id="A0A2P7QY91"/>
<gene>
    <name evidence="6" type="ORF">C7I55_00500</name>
</gene>
<name>A0A2P7QY91_9SPHN</name>
<keyword evidence="3 4" id="KW-0472">Membrane</keyword>
<feature type="transmembrane region" description="Helical" evidence="4">
    <location>
        <begin position="58"/>
        <end position="83"/>
    </location>
</feature>
<evidence type="ECO:0000256" key="3">
    <source>
        <dbReference type="ARBA" id="ARBA00023136"/>
    </source>
</evidence>
<comment type="caution">
    <text evidence="6">The sequence shown here is derived from an EMBL/GenBank/DDBJ whole genome shotgun (WGS) entry which is preliminary data.</text>
</comment>
<dbReference type="SUPFAM" id="SSF103473">
    <property type="entry name" value="MFS general substrate transporter"/>
    <property type="match status" value="1"/>
</dbReference>
<keyword evidence="7" id="KW-1185">Reference proteome</keyword>
<feature type="transmembrane region" description="Helical" evidence="4">
    <location>
        <begin position="90"/>
        <end position="113"/>
    </location>
</feature>
<evidence type="ECO:0000259" key="5">
    <source>
        <dbReference type="PROSITE" id="PS50850"/>
    </source>
</evidence>
<dbReference type="PANTHER" id="PTHR23526">
    <property type="entry name" value="INTEGRAL MEMBRANE TRANSPORT PROTEIN-RELATED"/>
    <property type="match status" value="1"/>
</dbReference>
<feature type="transmembrane region" description="Helical" evidence="4">
    <location>
        <begin position="178"/>
        <end position="198"/>
    </location>
</feature>
<reference evidence="6 7" key="1">
    <citation type="submission" date="2018-03" db="EMBL/GenBank/DDBJ databases">
        <title>The draft genome of Sphingosinicella sp. GL-C-18.</title>
        <authorList>
            <person name="Liu L."/>
            <person name="Li L."/>
            <person name="Liang L."/>
            <person name="Zhang X."/>
            <person name="Wang T."/>
        </authorList>
    </citation>
    <scope>NUCLEOTIDE SEQUENCE [LARGE SCALE GENOMIC DNA]</scope>
    <source>
        <strain evidence="6 7">GL-C-18</strain>
    </source>
</reference>
<dbReference type="PANTHER" id="PTHR23526:SF2">
    <property type="entry name" value="MAJOR FACILITATOR SUPERFAMILY (MFS) PROFILE DOMAIN-CONTAINING PROTEIN"/>
    <property type="match status" value="1"/>
</dbReference>
<keyword evidence="1 4" id="KW-0812">Transmembrane</keyword>
<evidence type="ECO:0000313" key="7">
    <source>
        <dbReference type="Proteomes" id="UP000241167"/>
    </source>
</evidence>
<dbReference type="InterPro" id="IPR052528">
    <property type="entry name" value="Sugar_transport-like"/>
</dbReference>
<feature type="transmembrane region" description="Helical" evidence="4">
    <location>
        <begin position="149"/>
        <end position="172"/>
    </location>
</feature>
<feature type="transmembrane region" description="Helical" evidence="4">
    <location>
        <begin position="351"/>
        <end position="374"/>
    </location>
</feature>
<protein>
    <submittedName>
        <fullName evidence="6">MFS transporter</fullName>
    </submittedName>
</protein>
<dbReference type="InterPro" id="IPR011701">
    <property type="entry name" value="MFS"/>
</dbReference>
<proteinExistence type="predicted"/>
<evidence type="ECO:0000256" key="2">
    <source>
        <dbReference type="ARBA" id="ARBA00022989"/>
    </source>
</evidence>
<organism evidence="6 7">
    <name type="scientific">Allosphingosinicella deserti</name>
    <dbReference type="NCBI Taxonomy" id="2116704"/>
    <lineage>
        <taxon>Bacteria</taxon>
        <taxon>Pseudomonadati</taxon>
        <taxon>Pseudomonadota</taxon>
        <taxon>Alphaproteobacteria</taxon>
        <taxon>Sphingomonadales</taxon>
        <taxon>Sphingomonadaceae</taxon>
        <taxon>Allosphingosinicella</taxon>
    </lineage>
</organism>